<evidence type="ECO:0000256" key="10">
    <source>
        <dbReference type="SAM" id="MobiDB-lite"/>
    </source>
</evidence>
<evidence type="ECO:0000256" key="3">
    <source>
        <dbReference type="ARBA" id="ARBA00012111"/>
    </source>
</evidence>
<evidence type="ECO:0000259" key="11">
    <source>
        <dbReference type="Pfam" id="PF00850"/>
    </source>
</evidence>
<keyword evidence="4" id="KW-0678">Repressor</keyword>
<keyword evidence="9" id="KW-0539">Nucleus</keyword>
<feature type="compositionally biased region" description="Basic and acidic residues" evidence="10">
    <location>
        <begin position="745"/>
        <end position="760"/>
    </location>
</feature>
<comment type="similarity">
    <text evidence="2">Belongs to the histone deacetylase family. HD type 2 subfamily.</text>
</comment>
<feature type="compositionally biased region" description="Low complexity" evidence="10">
    <location>
        <begin position="885"/>
        <end position="902"/>
    </location>
</feature>
<evidence type="ECO:0000256" key="7">
    <source>
        <dbReference type="ARBA" id="ARBA00023015"/>
    </source>
</evidence>
<evidence type="ECO:0000256" key="2">
    <source>
        <dbReference type="ARBA" id="ARBA00007738"/>
    </source>
</evidence>
<reference evidence="13 14" key="1">
    <citation type="journal article" date="2019" name="Sci. Rep.">
        <title>Comparative genomics of chytrid fungi reveal insights into the obligate biotrophic and pathogenic lifestyle of Synchytrium endobioticum.</title>
        <authorList>
            <person name="van de Vossenberg B.T.L.H."/>
            <person name="Warris S."/>
            <person name="Nguyen H.D.T."/>
            <person name="van Gent-Pelzer M.P.E."/>
            <person name="Joly D.L."/>
            <person name="van de Geest H.C."/>
            <person name="Bonants P.J.M."/>
            <person name="Smith D.S."/>
            <person name="Levesque C.A."/>
            <person name="van der Lee T.A.J."/>
        </authorList>
    </citation>
    <scope>NUCLEOTIDE SEQUENCE [LARGE SCALE GENOMIC DNA]</scope>
    <source>
        <strain evidence="13 14">CBS 809.83</strain>
    </source>
</reference>
<keyword evidence="7" id="KW-0805">Transcription regulation</keyword>
<evidence type="ECO:0000256" key="4">
    <source>
        <dbReference type="ARBA" id="ARBA00022491"/>
    </source>
</evidence>
<dbReference type="Pfam" id="PF09757">
    <property type="entry name" value="Arb2-like"/>
    <property type="match status" value="1"/>
</dbReference>
<feature type="domain" description="Histone deacetylase" evidence="11">
    <location>
        <begin position="147"/>
        <end position="437"/>
    </location>
</feature>
<sequence>MQQSADLPDIQPYESSLYNPPLTFIGEASFVGNELGEAVQYAAPVPHNAAPPMDNVMSNGFFDAYEPMDSILHNGDVPTVTLEEFGCEPESPMEVVAGPGIETEPVMPVIPAVPLAREKKITGLFYDARLLEHQNLFCNPADEHDYPETPQRIKCAFEELQRIGLAARCHRVASREATIDELSLVHTQTHIWDISNTAEMDRADLKIVSTRYRDVYFSPSTAHAARLSCGGAIAVSEAVWNGGFRNTVALIRPPGHHAETTKAMGFCIYNNVAVAAKVLQRAHDAKRIMILDWDVHHGNGTQKVFYNDPNVLYVSIHRFDDGKYFPYLTVGGMEFTGGKGAEGRNVNVPWPGPGMTDADYLHAFHNIIMPIAYEFNPEIILVSAGFDAADKDPLGNCHVSPAGYAHMTHQLMSLAKGKGGYRLDAVANSIAAVTSTLLGDPPEPLDTTLKPSLSCLKVVQQVRELQSRFWMSLLPSYPMKSPLVQRPIVSMSAILAGYRRYYLSETLNLEHHDIKDKDLSAFAGQIHTSKNLQSHRGFLFIFVHRSFHDARGRLDAHINTLRLDETYVHTPTNRYLEDITRGGHAVIDIDVNLGEMPEFERGHLVKEATKYAWDHLGRHCPASRIFLIGADLGAFALTNLLSTRPVLQDRTLAAIMMISKGAIPAVHASYADRYFDISRVFTWSPNPKGRSISTRPNYGRCFSAGPKPNDDDDDTASSTLLDDLRVRMFAFIARRVGNEYVRQVESSKRPETTPKLKAEQPHQQQHHHHHHQQTVLPSPHKTHLVIEINSRSPVPKKRPLPSSFQSSSITPTTHSNGGHRGSGGPLTHPPSRTHPIPTLAARLEHKQQQQQQQHKQQRVHAAPNVQVTTPNPPATAQRGQATVVASSPPALSPSESESGSGADVLWVVHSR</sequence>
<dbReference type="PANTHER" id="PTHR10625">
    <property type="entry name" value="HISTONE DEACETYLASE HDAC1-RELATED"/>
    <property type="match status" value="1"/>
</dbReference>
<accession>A0A507EC57</accession>
<dbReference type="GO" id="GO:0040029">
    <property type="term" value="P:epigenetic regulation of gene expression"/>
    <property type="evidence" value="ECO:0007669"/>
    <property type="project" value="TreeGrafter"/>
</dbReference>
<dbReference type="Proteomes" id="UP000318582">
    <property type="component" value="Unassembled WGS sequence"/>
</dbReference>
<dbReference type="SUPFAM" id="SSF53474">
    <property type="entry name" value="alpha/beta-Hydrolases"/>
    <property type="match status" value="1"/>
</dbReference>
<keyword evidence="5" id="KW-0378">Hydrolase</keyword>
<dbReference type="GO" id="GO:0000118">
    <property type="term" value="C:histone deacetylase complex"/>
    <property type="evidence" value="ECO:0007669"/>
    <property type="project" value="TreeGrafter"/>
</dbReference>
<feature type="region of interest" description="Disordered" evidence="10">
    <location>
        <begin position="742"/>
        <end position="911"/>
    </location>
</feature>
<organism evidence="13 14">
    <name type="scientific">Powellomyces hirtus</name>
    <dbReference type="NCBI Taxonomy" id="109895"/>
    <lineage>
        <taxon>Eukaryota</taxon>
        <taxon>Fungi</taxon>
        <taxon>Fungi incertae sedis</taxon>
        <taxon>Chytridiomycota</taxon>
        <taxon>Chytridiomycota incertae sedis</taxon>
        <taxon>Chytridiomycetes</taxon>
        <taxon>Spizellomycetales</taxon>
        <taxon>Powellomycetaceae</taxon>
        <taxon>Powellomyces</taxon>
    </lineage>
</organism>
<dbReference type="STRING" id="109895.A0A507EC57"/>
<dbReference type="InterPro" id="IPR023696">
    <property type="entry name" value="Ureohydrolase_dom_sf"/>
</dbReference>
<evidence type="ECO:0000256" key="6">
    <source>
        <dbReference type="ARBA" id="ARBA00022853"/>
    </source>
</evidence>
<dbReference type="InterPro" id="IPR000286">
    <property type="entry name" value="HDACs"/>
</dbReference>
<dbReference type="InterPro" id="IPR037138">
    <property type="entry name" value="His_deacetylse_dom_sf"/>
</dbReference>
<evidence type="ECO:0000256" key="8">
    <source>
        <dbReference type="ARBA" id="ARBA00023163"/>
    </source>
</evidence>
<evidence type="ECO:0000313" key="13">
    <source>
        <dbReference type="EMBL" id="TPX60927.1"/>
    </source>
</evidence>
<feature type="region of interest" description="Disordered" evidence="10">
    <location>
        <begin position="694"/>
        <end position="716"/>
    </location>
</feature>
<proteinExistence type="inferred from homology"/>
<dbReference type="InterPro" id="IPR019154">
    <property type="entry name" value="Arb2-like_domain"/>
</dbReference>
<dbReference type="GO" id="GO:0141221">
    <property type="term" value="F:histone deacetylase activity, hydrolytic mechanism"/>
    <property type="evidence" value="ECO:0007669"/>
    <property type="project" value="UniProtKB-EC"/>
</dbReference>
<dbReference type="InterPro" id="IPR023801">
    <property type="entry name" value="His_deacetylse_dom"/>
</dbReference>
<dbReference type="PRINTS" id="PR01270">
    <property type="entry name" value="HDASUPER"/>
</dbReference>
<dbReference type="SUPFAM" id="SSF52768">
    <property type="entry name" value="Arginase/deacetylase"/>
    <property type="match status" value="1"/>
</dbReference>
<evidence type="ECO:0000256" key="9">
    <source>
        <dbReference type="ARBA" id="ARBA00023242"/>
    </source>
</evidence>
<dbReference type="Gene3D" id="3.40.800.20">
    <property type="entry name" value="Histone deacetylase domain"/>
    <property type="match status" value="1"/>
</dbReference>
<protein>
    <recommendedName>
        <fullName evidence="3">histone deacetylase</fullName>
        <ecNumber evidence="3">3.5.1.98</ecNumber>
    </recommendedName>
</protein>
<keyword evidence="14" id="KW-1185">Reference proteome</keyword>
<dbReference type="PANTHER" id="PTHR10625:SF5">
    <property type="entry name" value="HISTONE DEACETYLASE"/>
    <property type="match status" value="1"/>
</dbReference>
<feature type="domain" description="Arb2-like" evidence="12">
    <location>
        <begin position="496"/>
        <end position="683"/>
    </location>
</feature>
<evidence type="ECO:0000256" key="5">
    <source>
        <dbReference type="ARBA" id="ARBA00022801"/>
    </source>
</evidence>
<dbReference type="AlphaFoldDB" id="A0A507EC57"/>
<keyword evidence="6" id="KW-0156">Chromatin regulator</keyword>
<evidence type="ECO:0000259" key="12">
    <source>
        <dbReference type="Pfam" id="PF09757"/>
    </source>
</evidence>
<gene>
    <name evidence="13" type="ORF">PhCBS80983_g01419</name>
</gene>
<dbReference type="EC" id="3.5.1.98" evidence="3"/>
<comment type="subcellular location">
    <subcellularLocation>
        <location evidence="1">Nucleus</location>
    </subcellularLocation>
</comment>
<evidence type="ECO:0000313" key="14">
    <source>
        <dbReference type="Proteomes" id="UP000318582"/>
    </source>
</evidence>
<keyword evidence="8" id="KW-0804">Transcription</keyword>
<name>A0A507EC57_9FUNG</name>
<dbReference type="Pfam" id="PF00850">
    <property type="entry name" value="Hist_deacetyl"/>
    <property type="match status" value="1"/>
</dbReference>
<dbReference type="InterPro" id="IPR029058">
    <property type="entry name" value="AB_hydrolase_fold"/>
</dbReference>
<comment type="caution">
    <text evidence="13">The sequence shown here is derived from an EMBL/GenBank/DDBJ whole genome shotgun (WGS) entry which is preliminary data.</text>
</comment>
<dbReference type="EMBL" id="QEAQ01000011">
    <property type="protein sequence ID" value="TPX60927.1"/>
    <property type="molecule type" value="Genomic_DNA"/>
</dbReference>
<evidence type="ECO:0000256" key="1">
    <source>
        <dbReference type="ARBA" id="ARBA00004123"/>
    </source>
</evidence>
<feature type="compositionally biased region" description="Polar residues" evidence="10">
    <location>
        <begin position="802"/>
        <end position="816"/>
    </location>
</feature>